<organism evidence="1 2">
    <name type="scientific">Leisingera aquaemixtae</name>
    <dbReference type="NCBI Taxonomy" id="1396826"/>
    <lineage>
        <taxon>Bacteria</taxon>
        <taxon>Pseudomonadati</taxon>
        <taxon>Pseudomonadota</taxon>
        <taxon>Alphaproteobacteria</taxon>
        <taxon>Rhodobacterales</taxon>
        <taxon>Roseobacteraceae</taxon>
        <taxon>Leisingera</taxon>
    </lineage>
</organism>
<protein>
    <submittedName>
        <fullName evidence="1">Uncharacterized protein</fullName>
    </submittedName>
</protein>
<dbReference type="STRING" id="1396826.PHA8399_00957"/>
<evidence type="ECO:0000313" key="2">
    <source>
        <dbReference type="Proteomes" id="UP000051326"/>
    </source>
</evidence>
<name>A0A0P1H7I6_9RHOB</name>
<dbReference type="AlphaFoldDB" id="A0A0P1H7I6"/>
<dbReference type="Proteomes" id="UP000051326">
    <property type="component" value="Unassembled WGS sequence"/>
</dbReference>
<proteinExistence type="predicted"/>
<sequence>MEQCYQPEMGQMAAAQAAEPSDTEILAAVRRVLTAEVVEHPGYAQAPARGGWFAGSLAARLVGRFRG</sequence>
<accession>A0A0P1H7I6</accession>
<reference evidence="1 2" key="1">
    <citation type="submission" date="2015-09" db="EMBL/GenBank/DDBJ databases">
        <authorList>
            <consortium name="Swine Surveillance"/>
        </authorList>
    </citation>
    <scope>NUCLEOTIDE SEQUENCE [LARGE SCALE GENOMIC DNA]</scope>
    <source>
        <strain evidence="1 2">CECT 8399</strain>
    </source>
</reference>
<gene>
    <name evidence="1" type="ORF">PHA8399_00957</name>
</gene>
<evidence type="ECO:0000313" key="1">
    <source>
        <dbReference type="EMBL" id="CUH98841.1"/>
    </source>
</evidence>
<dbReference type="EMBL" id="CYSR01000010">
    <property type="protein sequence ID" value="CUH98841.1"/>
    <property type="molecule type" value="Genomic_DNA"/>
</dbReference>
<dbReference type="RefSeq" id="WP_058285035.1">
    <property type="nucleotide sequence ID" value="NZ_CYSR01000010.1"/>
</dbReference>